<evidence type="ECO:0000313" key="2">
    <source>
        <dbReference type="WBParaSite" id="PTRK_0000853700.1"/>
    </source>
</evidence>
<name>A0A0N4ZKA4_PARTI</name>
<sequence>MEKDSYRFGCNINNDYFNKRNRYDPNTYFTLNPHQRSRSYNIDNRESNNQNFYKYSPNSITDDYFIFNRNAISHSTLPVKYFPDYRKENGPFKKFSKRPLNNSSIRFAPTTMTIDGANRLHSKPLNTSEPYLKDIHIKEISKIKFPHKDNMKNTSRFYSSVRKNNNEKGRFMSYDDISNQKYNAPLHSHNHSSPRNLFRYVYTEPTNEQYFNYSRSNNVETPKVNYVGKNQHSIFYNRPSILKNDNLEMNHIIDDKEQIRRNKNKTKQYMVYFCCLSFKWPPWRIEPLESEIEEKDVIEIKKIKSNNIKDNRIEFDNYNNSKGGRHDHQLMDNNYM</sequence>
<evidence type="ECO:0000313" key="1">
    <source>
        <dbReference type="Proteomes" id="UP000038045"/>
    </source>
</evidence>
<accession>A0A0N4ZKA4</accession>
<keyword evidence="1" id="KW-1185">Reference proteome</keyword>
<reference evidence="2" key="1">
    <citation type="submission" date="2017-02" db="UniProtKB">
        <authorList>
            <consortium name="WormBaseParasite"/>
        </authorList>
    </citation>
    <scope>IDENTIFICATION</scope>
</reference>
<protein>
    <submittedName>
        <fullName evidence="2">Homeobox protein 2-like</fullName>
    </submittedName>
</protein>
<organism evidence="1 2">
    <name type="scientific">Parastrongyloides trichosuri</name>
    <name type="common">Possum-specific nematode worm</name>
    <dbReference type="NCBI Taxonomy" id="131310"/>
    <lineage>
        <taxon>Eukaryota</taxon>
        <taxon>Metazoa</taxon>
        <taxon>Ecdysozoa</taxon>
        <taxon>Nematoda</taxon>
        <taxon>Chromadorea</taxon>
        <taxon>Rhabditida</taxon>
        <taxon>Tylenchina</taxon>
        <taxon>Panagrolaimomorpha</taxon>
        <taxon>Strongyloidoidea</taxon>
        <taxon>Strongyloididae</taxon>
        <taxon>Parastrongyloides</taxon>
    </lineage>
</organism>
<dbReference type="WBParaSite" id="PTRK_0000853700.1">
    <property type="protein sequence ID" value="PTRK_0000853700.1"/>
    <property type="gene ID" value="PTRK_0000853700"/>
</dbReference>
<proteinExistence type="predicted"/>
<dbReference type="AlphaFoldDB" id="A0A0N4ZKA4"/>
<dbReference type="Proteomes" id="UP000038045">
    <property type="component" value="Unplaced"/>
</dbReference>